<dbReference type="AlphaFoldDB" id="A0AAE1HQB3"/>
<accession>A0AAE1HQB3</accession>
<dbReference type="Proteomes" id="UP001219518">
    <property type="component" value="Unassembled WGS sequence"/>
</dbReference>
<reference evidence="1" key="1">
    <citation type="submission" date="2021-07" db="EMBL/GenBank/DDBJ databases">
        <authorList>
            <person name="Catto M.A."/>
            <person name="Jacobson A."/>
            <person name="Kennedy G."/>
            <person name="Labadie P."/>
            <person name="Hunt B.G."/>
            <person name="Srinivasan R."/>
        </authorList>
    </citation>
    <scope>NUCLEOTIDE SEQUENCE</scope>
    <source>
        <strain evidence="1">PL_HMW_Pooled</strain>
        <tissue evidence="1">Head</tissue>
    </source>
</reference>
<evidence type="ECO:0000313" key="1">
    <source>
        <dbReference type="EMBL" id="KAK3925540.1"/>
    </source>
</evidence>
<proteinExistence type="predicted"/>
<protein>
    <submittedName>
        <fullName evidence="1">Teashirt-like protein 1</fullName>
    </submittedName>
</protein>
<keyword evidence="2" id="KW-1185">Reference proteome</keyword>
<evidence type="ECO:0000313" key="2">
    <source>
        <dbReference type="Proteomes" id="UP001219518"/>
    </source>
</evidence>
<reference evidence="1" key="2">
    <citation type="journal article" date="2023" name="BMC Genomics">
        <title>Pest status, molecular evolution, and epigenetic factors derived from the genome assembly of Frankliniella fusca, a thysanopteran phytovirus vector.</title>
        <authorList>
            <person name="Catto M.A."/>
            <person name="Labadie P.E."/>
            <person name="Jacobson A.L."/>
            <person name="Kennedy G.G."/>
            <person name="Srinivasan R."/>
            <person name="Hunt B.G."/>
        </authorList>
    </citation>
    <scope>NUCLEOTIDE SEQUENCE</scope>
    <source>
        <strain evidence="1">PL_HMW_Pooled</strain>
    </source>
</reference>
<organism evidence="1 2">
    <name type="scientific">Frankliniella fusca</name>
    <dbReference type="NCBI Taxonomy" id="407009"/>
    <lineage>
        <taxon>Eukaryota</taxon>
        <taxon>Metazoa</taxon>
        <taxon>Ecdysozoa</taxon>
        <taxon>Arthropoda</taxon>
        <taxon>Hexapoda</taxon>
        <taxon>Insecta</taxon>
        <taxon>Pterygota</taxon>
        <taxon>Neoptera</taxon>
        <taxon>Paraneoptera</taxon>
        <taxon>Thysanoptera</taxon>
        <taxon>Terebrantia</taxon>
        <taxon>Thripoidea</taxon>
        <taxon>Thripidae</taxon>
        <taxon>Frankliniella</taxon>
    </lineage>
</organism>
<sequence length="514" mass="58984">MPIGNYTASQSHLRILIKSVEKEKHGLTEYDLDKQDKMNFNSSVKICSERITNLLEGTTPDTPKIHGRDGTVAYLTAMRYLVEACLNDSLSPSEKLYKIWYCTYFLRFWKLWLMNHSSYNMENFVSSNLYLCVEVISHALTLLLMRYRDKGKPEFFITNLYSSQPCESFFRLSRSLTSTFSTVINFCMKDFLAKVRLIDMLHHVTAKLSEKFVFPRGKRKKLLSILTKEKLESAYMPNDDEICNISMQAKRDVILCLNKLGIKSGVNTSLVTVSEYVTSCKKFEDDDELTYNVCDNYCATMDEDDIPLDIVAAFPTLADISELDFQDSSELLSPDGPFVFVKKSSDGFTSMRKSTFCWLLVKTGAKLSNDRLEKVRQAVCYSFRDFSSHQDVHRLPCKESEVEIGDWCVFKHLSNFLFGQILQFSYLSGKSRSYTLNKAPTTPPKNCKTVRGLGCLCTFYNVKSDGKVTQINVSYHTYKNIDQYVIATIRKPSCIHEVFSLSPEALTFFRNLSR</sequence>
<name>A0AAE1HQB3_9NEOP</name>
<comment type="caution">
    <text evidence="1">The sequence shown here is derived from an EMBL/GenBank/DDBJ whole genome shotgun (WGS) entry which is preliminary data.</text>
</comment>
<gene>
    <name evidence="1" type="ORF">KUF71_013789</name>
</gene>
<dbReference type="EMBL" id="JAHWGI010001231">
    <property type="protein sequence ID" value="KAK3925540.1"/>
    <property type="molecule type" value="Genomic_DNA"/>
</dbReference>